<evidence type="ECO:0000256" key="1">
    <source>
        <dbReference type="ARBA" id="ARBA00007623"/>
    </source>
</evidence>
<dbReference type="InterPro" id="IPR038765">
    <property type="entry name" value="Papain-like_cys_pep_sf"/>
</dbReference>
<feature type="active site" evidence="5 6">
    <location>
        <position position="328"/>
    </location>
</feature>
<evidence type="ECO:0000313" key="9">
    <source>
        <dbReference type="EMBL" id="CAD6191949.1"/>
    </source>
</evidence>
<evidence type="ECO:0000256" key="6">
    <source>
        <dbReference type="PROSITE-ProRule" id="PRU00239"/>
    </source>
</evidence>
<protein>
    <recommendedName>
        <fullName evidence="8">Calpain catalytic domain-containing protein</fullName>
    </recommendedName>
</protein>
<organism evidence="9 10">
    <name type="scientific">Caenorhabditis auriculariae</name>
    <dbReference type="NCBI Taxonomy" id="2777116"/>
    <lineage>
        <taxon>Eukaryota</taxon>
        <taxon>Metazoa</taxon>
        <taxon>Ecdysozoa</taxon>
        <taxon>Nematoda</taxon>
        <taxon>Chromadorea</taxon>
        <taxon>Rhabditida</taxon>
        <taxon>Rhabditina</taxon>
        <taxon>Rhabditomorpha</taxon>
        <taxon>Rhabditoidea</taxon>
        <taxon>Rhabditidae</taxon>
        <taxon>Peloderinae</taxon>
        <taxon>Caenorhabditis</taxon>
    </lineage>
</organism>
<dbReference type="FunFam" id="2.60.120.380:FF:000002">
    <property type="entry name" value="calpain-3 isoform X1"/>
    <property type="match status" value="1"/>
</dbReference>
<dbReference type="SUPFAM" id="SSF49758">
    <property type="entry name" value="Calpain large subunit, middle domain (domain III)"/>
    <property type="match status" value="1"/>
</dbReference>
<evidence type="ECO:0000313" key="10">
    <source>
        <dbReference type="Proteomes" id="UP000835052"/>
    </source>
</evidence>
<dbReference type="EMBL" id="CAJGYM010000024">
    <property type="protein sequence ID" value="CAD6191949.1"/>
    <property type="molecule type" value="Genomic_DNA"/>
</dbReference>
<dbReference type="Pfam" id="PF00648">
    <property type="entry name" value="Peptidase_C2"/>
    <property type="match status" value="1"/>
</dbReference>
<evidence type="ECO:0000259" key="8">
    <source>
        <dbReference type="PROSITE" id="PS50203"/>
    </source>
</evidence>
<dbReference type="Proteomes" id="UP000835052">
    <property type="component" value="Unassembled WGS sequence"/>
</dbReference>
<evidence type="ECO:0000256" key="7">
    <source>
        <dbReference type="SAM" id="MobiDB-lite"/>
    </source>
</evidence>
<evidence type="ECO:0000256" key="3">
    <source>
        <dbReference type="ARBA" id="ARBA00022801"/>
    </source>
</evidence>
<dbReference type="Gene3D" id="2.60.120.380">
    <property type="match status" value="1"/>
</dbReference>
<sequence>MSDYNYNGEEEQNQDDYGYGGGDDYGDQDQCYGDQGYGGEDYGGQDHSAQDYGQEDGGQDYDYEDPPEEDQDPPENEDEQEEEQHDDNNDVTEEHDEEEKEEQDNQEEENDGPEEATSAAVTNSAEDTAENHGFGTLVKGALDGFGGGGIDGVIGQIGQLVGGEGGQGLTNMFSSGGMEGMLENLIGSAAHRFFNIDPSTGAIIGAIAGNLIFNMGGRHNSLSSIGKVILDNLISGKFRRDIQPFSPPTGNYAGDFTLDFATERQRCLDQKILFEDPQFPAADRSLYYKTPPDGDVVWRRPGEIVNDPQLIVGDKSRFDVKQGALGDCWLLAAIANLTLRDELFYRVVPPDQSFTENYAGIFHFQFWRYGRWVDVVIDDRLPTIDGKLCYMRSNEHNEFWSALLEKAYAKVYGSYESLEGGTTTEALEDFTGGLTEFFDLRKADKATILATMVRGMQMGSLFGCSIDADANVKEAQLQNGLVRGHAYSITSLHTVNGIPLIRLRNPWGNSKEWNGAWSDGSPEWDSVDSETKHSMGVAFANDGEFWMSFDDFLTNYTQMEVCNLSASVMDEISEMTGVDVSATQQHQWEEQFVDGEWSTAKGTAGGCNNNPETYYLNPQFASRFTVPEDTVEQDGKCTVIVAVLQKYRREMAATGQDSLAIGFAVYPCDNQRALDANFFQSTRSIAKTKVFINLREVTCRFRCRPGSYVVVPCTFSPNEDGQFLLRIFANARLQINSTAAPSAPYTY</sequence>
<feature type="compositionally biased region" description="Acidic residues" evidence="7">
    <location>
        <begin position="53"/>
        <end position="114"/>
    </location>
</feature>
<dbReference type="PANTHER" id="PTHR10183">
    <property type="entry name" value="CALPAIN"/>
    <property type="match status" value="1"/>
</dbReference>
<gene>
    <name evidence="9" type="ORF">CAUJ_LOCUS7868</name>
</gene>
<evidence type="ECO:0000256" key="2">
    <source>
        <dbReference type="ARBA" id="ARBA00022670"/>
    </source>
</evidence>
<dbReference type="InterPro" id="IPR036213">
    <property type="entry name" value="Calpain_III_sf"/>
</dbReference>
<dbReference type="GO" id="GO:0006508">
    <property type="term" value="P:proteolysis"/>
    <property type="evidence" value="ECO:0007669"/>
    <property type="project" value="UniProtKB-KW"/>
</dbReference>
<keyword evidence="3 6" id="KW-0378">Hydrolase</keyword>
<evidence type="ECO:0000256" key="5">
    <source>
        <dbReference type="PIRSR" id="PIRSR622684-1"/>
    </source>
</evidence>
<keyword evidence="4 6" id="KW-0788">Thiol protease</keyword>
<comment type="similarity">
    <text evidence="1">Belongs to the peptidase C2 family.</text>
</comment>
<dbReference type="AlphaFoldDB" id="A0A8S1H7R1"/>
<proteinExistence type="inferred from homology"/>
<name>A0A8S1H7R1_9PELO</name>
<dbReference type="PRINTS" id="PR00704">
    <property type="entry name" value="CALPAIN"/>
</dbReference>
<accession>A0A8S1H7R1</accession>
<keyword evidence="10" id="KW-1185">Reference proteome</keyword>
<dbReference type="InterPro" id="IPR022682">
    <property type="entry name" value="Calpain_domain_III"/>
</dbReference>
<dbReference type="PROSITE" id="PS50203">
    <property type="entry name" value="CALPAIN_CAT"/>
    <property type="match status" value="1"/>
</dbReference>
<feature type="region of interest" description="Disordered" evidence="7">
    <location>
        <begin position="1"/>
        <end position="129"/>
    </location>
</feature>
<reference evidence="9" key="1">
    <citation type="submission" date="2020-10" db="EMBL/GenBank/DDBJ databases">
        <authorList>
            <person name="Kikuchi T."/>
        </authorList>
    </citation>
    <scope>NUCLEOTIDE SEQUENCE</scope>
    <source>
        <strain evidence="9">NKZ352</strain>
    </source>
</reference>
<dbReference type="GO" id="GO:0005737">
    <property type="term" value="C:cytoplasm"/>
    <property type="evidence" value="ECO:0007669"/>
    <property type="project" value="TreeGrafter"/>
</dbReference>
<dbReference type="CDD" id="cd00214">
    <property type="entry name" value="Calpain_III"/>
    <property type="match status" value="1"/>
</dbReference>
<dbReference type="OrthoDB" id="424753at2759"/>
<dbReference type="FunFam" id="3.90.70.10:FF:000001">
    <property type="entry name" value="Calpain-1 catalytic subunit"/>
    <property type="match status" value="1"/>
</dbReference>
<dbReference type="SMART" id="SM00230">
    <property type="entry name" value="CysPc"/>
    <property type="match status" value="1"/>
</dbReference>
<dbReference type="Gene3D" id="3.90.70.10">
    <property type="entry name" value="Cysteine proteinases"/>
    <property type="match status" value="1"/>
</dbReference>
<dbReference type="SUPFAM" id="SSF54001">
    <property type="entry name" value="Cysteine proteinases"/>
    <property type="match status" value="1"/>
</dbReference>
<dbReference type="CDD" id="cd00044">
    <property type="entry name" value="CysPc"/>
    <property type="match status" value="1"/>
</dbReference>
<dbReference type="InterPro" id="IPR022684">
    <property type="entry name" value="Calpain_cysteine_protease"/>
</dbReference>
<feature type="active site" evidence="5 6">
    <location>
        <position position="505"/>
    </location>
</feature>
<dbReference type="InterPro" id="IPR001300">
    <property type="entry name" value="Peptidase_C2_calpain_cat"/>
</dbReference>
<dbReference type="PROSITE" id="PS00139">
    <property type="entry name" value="THIOL_PROTEASE_CYS"/>
    <property type="match status" value="1"/>
</dbReference>
<keyword evidence="2 6" id="KW-0645">Protease</keyword>
<dbReference type="Pfam" id="PF01067">
    <property type="entry name" value="Calpain_III"/>
    <property type="match status" value="1"/>
</dbReference>
<feature type="domain" description="Calpain catalytic" evidence="8">
    <location>
        <begin position="273"/>
        <end position="565"/>
    </location>
</feature>
<dbReference type="InterPro" id="IPR022683">
    <property type="entry name" value="Calpain_III"/>
</dbReference>
<dbReference type="SMART" id="SM00720">
    <property type="entry name" value="calpain_III"/>
    <property type="match status" value="1"/>
</dbReference>
<evidence type="ECO:0000256" key="4">
    <source>
        <dbReference type="ARBA" id="ARBA00022807"/>
    </source>
</evidence>
<dbReference type="InterPro" id="IPR033883">
    <property type="entry name" value="C2_III"/>
</dbReference>
<dbReference type="InterPro" id="IPR000169">
    <property type="entry name" value="Pept_cys_AS"/>
</dbReference>
<feature type="active site" evidence="5 6">
    <location>
        <position position="485"/>
    </location>
</feature>
<comment type="caution">
    <text evidence="9">The sequence shown here is derived from an EMBL/GenBank/DDBJ whole genome shotgun (WGS) entry which is preliminary data.</text>
</comment>
<dbReference type="GO" id="GO:0004198">
    <property type="term" value="F:calcium-dependent cysteine-type endopeptidase activity"/>
    <property type="evidence" value="ECO:0007669"/>
    <property type="project" value="InterPro"/>
</dbReference>
<dbReference type="PANTHER" id="PTHR10183:SF433">
    <property type="entry name" value="CALPAIN-A-RELATED"/>
    <property type="match status" value="1"/>
</dbReference>